<dbReference type="Proteomes" id="UP000295382">
    <property type="component" value="Unassembled WGS sequence"/>
</dbReference>
<dbReference type="InterPro" id="IPR025194">
    <property type="entry name" value="RodZ-like_C"/>
</dbReference>
<proteinExistence type="predicted"/>
<feature type="compositionally biased region" description="Low complexity" evidence="1">
    <location>
        <begin position="170"/>
        <end position="181"/>
    </location>
</feature>
<organism evidence="3 4">
    <name type="scientific">Paucimonas lemoignei</name>
    <name type="common">Pseudomonas lemoignei</name>
    <dbReference type="NCBI Taxonomy" id="29443"/>
    <lineage>
        <taxon>Bacteria</taxon>
        <taxon>Pseudomonadati</taxon>
        <taxon>Pseudomonadota</taxon>
        <taxon>Betaproteobacteria</taxon>
        <taxon>Burkholderiales</taxon>
        <taxon>Burkholderiaceae</taxon>
        <taxon>Paucimonas</taxon>
    </lineage>
</organism>
<dbReference type="InterPro" id="IPR050400">
    <property type="entry name" value="Bact_Cytoskel_RodZ"/>
</dbReference>
<evidence type="ECO:0000313" key="4">
    <source>
        <dbReference type="Proteomes" id="UP000295382"/>
    </source>
</evidence>
<feature type="domain" description="HTH cro/C1-type" evidence="2">
    <location>
        <begin position="27"/>
        <end position="87"/>
    </location>
</feature>
<evidence type="ECO:0000259" key="2">
    <source>
        <dbReference type="PROSITE" id="PS50943"/>
    </source>
</evidence>
<evidence type="ECO:0000256" key="1">
    <source>
        <dbReference type="SAM" id="MobiDB-lite"/>
    </source>
</evidence>
<dbReference type="SUPFAM" id="SSF47413">
    <property type="entry name" value="lambda repressor-like DNA-binding domains"/>
    <property type="match status" value="1"/>
</dbReference>
<dbReference type="Pfam" id="PF13413">
    <property type="entry name" value="HTH_25"/>
    <property type="match status" value="1"/>
</dbReference>
<dbReference type="InterPro" id="IPR001387">
    <property type="entry name" value="Cro/C1-type_HTH"/>
</dbReference>
<feature type="region of interest" description="Disordered" evidence="1">
    <location>
        <begin position="1"/>
        <end position="25"/>
    </location>
</feature>
<dbReference type="PANTHER" id="PTHR34475:SF1">
    <property type="entry name" value="CYTOSKELETON PROTEIN RODZ"/>
    <property type="match status" value="1"/>
</dbReference>
<dbReference type="InterPro" id="IPR010982">
    <property type="entry name" value="Lambda_DNA-bd_dom_sf"/>
</dbReference>
<dbReference type="Pfam" id="PF13464">
    <property type="entry name" value="RodZ_C"/>
    <property type="match status" value="1"/>
</dbReference>
<feature type="compositionally biased region" description="Low complexity" evidence="1">
    <location>
        <begin position="214"/>
        <end position="253"/>
    </location>
</feature>
<keyword evidence="4" id="KW-1185">Reference proteome</keyword>
<dbReference type="Gene3D" id="1.10.260.40">
    <property type="entry name" value="lambda repressor-like DNA-binding domains"/>
    <property type="match status" value="1"/>
</dbReference>
<gene>
    <name evidence="3" type="ORF">EDC30_11738</name>
</gene>
<dbReference type="CDD" id="cd00093">
    <property type="entry name" value="HTH_XRE"/>
    <property type="match status" value="1"/>
</dbReference>
<dbReference type="RefSeq" id="WP_132260242.1">
    <property type="nucleotide sequence ID" value="NZ_SLZQ01000017.1"/>
</dbReference>
<dbReference type="AlphaFoldDB" id="A0A4R3HS19"/>
<comment type="caution">
    <text evidence="3">The sequence shown here is derived from an EMBL/GenBank/DDBJ whole genome shotgun (WGS) entry which is preliminary data.</text>
</comment>
<name>A0A4R3HS19_PAULE</name>
<accession>A0A4R3HS19</accession>
<feature type="compositionally biased region" description="Polar residues" evidence="1">
    <location>
        <begin position="200"/>
        <end position="213"/>
    </location>
</feature>
<reference evidence="3 4" key="1">
    <citation type="submission" date="2019-03" db="EMBL/GenBank/DDBJ databases">
        <title>Genomic Encyclopedia of Type Strains, Phase IV (KMG-IV): sequencing the most valuable type-strain genomes for metagenomic binning, comparative biology and taxonomic classification.</title>
        <authorList>
            <person name="Goeker M."/>
        </authorList>
    </citation>
    <scope>NUCLEOTIDE SEQUENCE [LARGE SCALE GENOMIC DNA]</scope>
    <source>
        <strain evidence="3 4">DSM 7445</strain>
    </source>
</reference>
<dbReference type="EMBL" id="SLZQ01000017">
    <property type="protein sequence ID" value="TCS33285.1"/>
    <property type="molecule type" value="Genomic_DNA"/>
</dbReference>
<evidence type="ECO:0000313" key="3">
    <source>
        <dbReference type="EMBL" id="TCS33285.1"/>
    </source>
</evidence>
<dbReference type="PROSITE" id="PS50943">
    <property type="entry name" value="HTH_CROC1"/>
    <property type="match status" value="1"/>
</dbReference>
<dbReference type="GO" id="GO:0003677">
    <property type="term" value="F:DNA binding"/>
    <property type="evidence" value="ECO:0007669"/>
    <property type="project" value="InterPro"/>
</dbReference>
<protein>
    <submittedName>
        <fullName evidence="3">Cytoskeleton protein RodZ</fullName>
    </submittedName>
</protein>
<sequence length="332" mass="34111">MSDVGMDDNGQVPVPPQQSASGPGSLLAERRQALGWTIEQVANQLNLAPRQVQAMEDDNYVALPGMVIARGFVRSYAKLLKLDPAPLLALITEKDAPSPESLELRRTLSATFTESSLPPVKRPDGHGKWLAVVLLLLAIGGSGWLAWHEGWLDQLQLPEGLSIPGREVRSASQGAADAGSGVPMGQAEEDVPAASAEPVASQSPAQAPIQTQVAPPAASSAPVASATGPAAPAPNTASTPATAAAGGSASAAKSGEKLVLKAREASWIELKREDGSAVASRLVPAGATESFDVEPGARLVVGNAGGVDVTYRGQVVNLTADAKNNVARLKLK</sequence>
<dbReference type="PANTHER" id="PTHR34475">
    <property type="match status" value="1"/>
</dbReference>
<feature type="region of interest" description="Disordered" evidence="1">
    <location>
        <begin position="168"/>
        <end position="255"/>
    </location>
</feature>
<dbReference type="OrthoDB" id="8561330at2"/>